<proteinExistence type="predicted"/>
<keyword evidence="2" id="KW-0378">Hydrolase</keyword>
<feature type="compositionally biased region" description="Basic and acidic residues" evidence="1">
    <location>
        <begin position="369"/>
        <end position="382"/>
    </location>
</feature>
<feature type="compositionally biased region" description="Low complexity" evidence="1">
    <location>
        <begin position="628"/>
        <end position="648"/>
    </location>
</feature>
<evidence type="ECO:0000256" key="1">
    <source>
        <dbReference type="SAM" id="MobiDB-lite"/>
    </source>
</evidence>
<feature type="region of interest" description="Disordered" evidence="1">
    <location>
        <begin position="134"/>
        <end position="174"/>
    </location>
</feature>
<feature type="compositionally biased region" description="Basic residues" evidence="1">
    <location>
        <begin position="439"/>
        <end position="450"/>
    </location>
</feature>
<gene>
    <name evidence="2" type="ORF">AVDCRST_MAG51-2547</name>
</gene>
<feature type="region of interest" description="Disordered" evidence="1">
    <location>
        <begin position="439"/>
        <end position="483"/>
    </location>
</feature>
<dbReference type="EMBL" id="CADCUX010000541">
    <property type="protein sequence ID" value="CAA9429437.1"/>
    <property type="molecule type" value="Genomic_DNA"/>
</dbReference>
<feature type="compositionally biased region" description="Low complexity" evidence="1">
    <location>
        <begin position="656"/>
        <end position="670"/>
    </location>
</feature>
<name>A0A6J4PYI2_9BURK</name>
<feature type="region of interest" description="Disordered" evidence="1">
    <location>
        <begin position="604"/>
        <end position="670"/>
    </location>
</feature>
<feature type="region of interest" description="Disordered" evidence="1">
    <location>
        <begin position="502"/>
        <end position="528"/>
    </location>
</feature>
<feature type="non-terminal residue" evidence="2">
    <location>
        <position position="1"/>
    </location>
</feature>
<feature type="compositionally biased region" description="Basic and acidic residues" evidence="1">
    <location>
        <begin position="331"/>
        <end position="347"/>
    </location>
</feature>
<feature type="non-terminal residue" evidence="2">
    <location>
        <position position="670"/>
    </location>
</feature>
<feature type="compositionally biased region" description="Low complexity" evidence="1">
    <location>
        <begin position="141"/>
        <end position="162"/>
    </location>
</feature>
<dbReference type="GO" id="GO:0008233">
    <property type="term" value="F:peptidase activity"/>
    <property type="evidence" value="ECO:0007669"/>
    <property type="project" value="UniProtKB-KW"/>
</dbReference>
<keyword evidence="2" id="KW-0645">Protease</keyword>
<feature type="region of interest" description="Disordered" evidence="1">
    <location>
        <begin position="187"/>
        <end position="245"/>
    </location>
</feature>
<evidence type="ECO:0000313" key="2">
    <source>
        <dbReference type="EMBL" id="CAA9429437.1"/>
    </source>
</evidence>
<accession>A0A6J4PYI2</accession>
<feature type="region of interest" description="Disordered" evidence="1">
    <location>
        <begin position="47"/>
        <end position="109"/>
    </location>
</feature>
<protein>
    <submittedName>
        <fullName evidence="2">FIG001454: Transglutaminase-like enzymes, putative cysteine proteases</fullName>
    </submittedName>
</protein>
<sequence length="670" mass="70411">ARSRPVAAARCARHPVPARRDRLGAAAAGGPAPVVVRRAHRLHSRLARRAGRAWRSPARQLVGAGPAGRHPRGDAGLASHGARPRRRGHADRGAAGPEDPGVAGPPRRLRGVLPRLLHHAHQLLLLAVPGDRGRDAGGPAGPAHGAGQRAHAGRPPAAGACGPHRELDGPAGRAHHAGAVHAVPAAGAAVGPARRQHDRAQRPVVHHAGGQRGAAGAGGRHRHAGEIRGPGASRPRPVLPRPGAVVLRRPRVEAAAAAAARLHRGPAAAHRLAGLRPTGALHGDHGAEQPALAAGAGRRHPGSFGARDGGGQRRRAAVDHEPARHRPAALQRREPRHLPGRPPDHRGRAAGAVPRTARLLRPSHAAAGHRNDAHRAGWRREQAGPGRGCARPASHRRLRLHAGPRHLWRAHRRRILVRPQAGLLRAHRLGLRRADARHGHPGAYRHRLPGRRAQPGRRLLDPAPQRRPCLGRGLAGGPRLGARRSDVRRGALAHRFAATPSCAPERLRPGAGQRQPGLAGQFPPVLGGREQQLEPVGVELHPEQAAEPAAQPRFQVAQLGGPELCADWHRGRRRAGGRRLGPLGAQPPGPVAAAAVAGAPPATRRRCAARTQQRPAPDGRGRHQPFRPRCATAGRLAAAPGGAALCPQRPRPPARAPARTEPPALARLPM</sequence>
<dbReference type="AlphaFoldDB" id="A0A6J4PYI2"/>
<feature type="region of interest" description="Disordered" evidence="1">
    <location>
        <begin position="277"/>
        <end position="393"/>
    </location>
</feature>
<reference evidence="2" key="1">
    <citation type="submission" date="2020-02" db="EMBL/GenBank/DDBJ databases">
        <authorList>
            <person name="Meier V. D."/>
        </authorList>
    </citation>
    <scope>NUCLEOTIDE SEQUENCE</scope>
    <source>
        <strain evidence="2">AVDCRST_MAG51</strain>
    </source>
</reference>
<organism evidence="2">
    <name type="scientific">uncultured Ramlibacter sp</name>
    <dbReference type="NCBI Taxonomy" id="260755"/>
    <lineage>
        <taxon>Bacteria</taxon>
        <taxon>Pseudomonadati</taxon>
        <taxon>Pseudomonadota</taxon>
        <taxon>Betaproteobacteria</taxon>
        <taxon>Burkholderiales</taxon>
        <taxon>Comamonadaceae</taxon>
        <taxon>Ramlibacter</taxon>
        <taxon>environmental samples</taxon>
    </lineage>
</organism>
<dbReference type="GO" id="GO:0006508">
    <property type="term" value="P:proteolysis"/>
    <property type="evidence" value="ECO:0007669"/>
    <property type="project" value="UniProtKB-KW"/>
</dbReference>